<organism evidence="2 3">
    <name type="scientific">Ascidiaceihabitans donghaensis</name>
    <dbReference type="NCBI Taxonomy" id="1510460"/>
    <lineage>
        <taxon>Bacteria</taxon>
        <taxon>Pseudomonadati</taxon>
        <taxon>Pseudomonadota</taxon>
        <taxon>Alphaproteobacteria</taxon>
        <taxon>Rhodobacterales</taxon>
        <taxon>Paracoccaceae</taxon>
        <taxon>Ascidiaceihabitans</taxon>
    </lineage>
</organism>
<gene>
    <name evidence="2" type="ORF">ASD8599_03934</name>
</gene>
<dbReference type="Proteomes" id="UP000244880">
    <property type="component" value="Unassembled WGS sequence"/>
</dbReference>
<sequence>MSDGDVWTGIAAQPDVSGQQAPRFQLKIERHPTTQPAALENVPPWDRPWVDPDAGDVLFQKQITSPRRHTYLLVDAGLRAKTAGFFDLDEVDVPCRCLFKGKAAQDLKNVAPYLIDLTLPEGAWDDAGLVPQFHKNFFAKHWSTETGILIQSTATLDEVWAHFRKFTKVMMPDKKVAYFRFWDPRMLIHFLQACTPAELEHFFLHPDDALFSVTFSELFQSISLRSARLEAI</sequence>
<dbReference type="RefSeq" id="WP_146188244.1">
    <property type="nucleotide sequence ID" value="NZ_OMOR01000003.1"/>
</dbReference>
<reference evidence="2 3" key="1">
    <citation type="submission" date="2018-03" db="EMBL/GenBank/DDBJ databases">
        <authorList>
            <person name="Keele B.F."/>
        </authorList>
    </citation>
    <scope>NUCLEOTIDE SEQUENCE [LARGE SCALE GENOMIC DNA]</scope>
    <source>
        <strain evidence="2 3">CECT 8599</strain>
    </source>
</reference>
<evidence type="ECO:0000313" key="2">
    <source>
        <dbReference type="EMBL" id="SPH27468.1"/>
    </source>
</evidence>
<dbReference type="OrthoDB" id="6431152at2"/>
<accession>A0A2R8BPD4</accession>
<proteinExistence type="predicted"/>
<name>A0A2R8BPD4_9RHOB</name>
<evidence type="ECO:0000313" key="3">
    <source>
        <dbReference type="Proteomes" id="UP000244880"/>
    </source>
</evidence>
<protein>
    <recommendedName>
        <fullName evidence="1">DUF4123 domain-containing protein</fullName>
    </recommendedName>
</protein>
<dbReference type="Pfam" id="PF13503">
    <property type="entry name" value="DUF4123"/>
    <property type="match status" value="1"/>
</dbReference>
<keyword evidence="3" id="KW-1185">Reference proteome</keyword>
<dbReference type="EMBL" id="OMOR01000003">
    <property type="protein sequence ID" value="SPH27468.1"/>
    <property type="molecule type" value="Genomic_DNA"/>
</dbReference>
<dbReference type="InterPro" id="IPR025391">
    <property type="entry name" value="DUF4123"/>
</dbReference>
<dbReference type="AlphaFoldDB" id="A0A2R8BPD4"/>
<evidence type="ECO:0000259" key="1">
    <source>
        <dbReference type="Pfam" id="PF13503"/>
    </source>
</evidence>
<feature type="domain" description="DUF4123" evidence="1">
    <location>
        <begin position="71"/>
        <end position="199"/>
    </location>
</feature>